<feature type="binding site" evidence="11">
    <location>
        <position position="26"/>
    </location>
    <ligand>
        <name>Mg(2+)</name>
        <dbReference type="ChEBI" id="CHEBI:18420"/>
        <label>2</label>
    </ligand>
</feature>
<feature type="binding site" evidence="11">
    <location>
        <position position="30"/>
    </location>
    <ligand>
        <name>D-ribulose 5-phosphate</name>
        <dbReference type="ChEBI" id="CHEBI:58121"/>
    </ligand>
</feature>
<feature type="binding site" evidence="11">
    <location>
        <position position="140"/>
    </location>
    <ligand>
        <name>Mg(2+)</name>
        <dbReference type="ChEBI" id="CHEBI:18420"/>
        <label>2</label>
    </ligand>
</feature>
<keyword evidence="6 11" id="KW-0686">Riboflavin biosynthesis</keyword>
<dbReference type="GO" id="GO:0000287">
    <property type="term" value="F:magnesium ion binding"/>
    <property type="evidence" value="ECO:0007669"/>
    <property type="project" value="UniProtKB-UniRule"/>
</dbReference>
<dbReference type="GO" id="GO:0008686">
    <property type="term" value="F:3,4-dihydroxy-2-butanone-4-phosphate synthase activity"/>
    <property type="evidence" value="ECO:0007669"/>
    <property type="project" value="UniProtKB-UniRule"/>
</dbReference>
<dbReference type="EC" id="4.1.99.12" evidence="11 12"/>
<keyword evidence="9 11" id="KW-0464">Manganese</keyword>
<keyword evidence="10 11" id="KW-0456">Lyase</keyword>
<dbReference type="GO" id="GO:0009231">
    <property type="term" value="P:riboflavin biosynthetic process"/>
    <property type="evidence" value="ECO:0007669"/>
    <property type="project" value="UniProtKB-UniRule"/>
</dbReference>
<dbReference type="HAMAP" id="MF_00180">
    <property type="entry name" value="RibB"/>
    <property type="match status" value="1"/>
</dbReference>
<keyword evidence="14" id="KW-1185">Reference proteome</keyword>
<feature type="binding site" evidence="11">
    <location>
        <begin position="137"/>
        <end position="141"/>
    </location>
    <ligand>
        <name>D-ribulose 5-phosphate</name>
        <dbReference type="ChEBI" id="CHEBI:58121"/>
    </ligand>
</feature>
<feature type="site" description="Essential for catalytic activity" evidence="11">
    <location>
        <position position="123"/>
    </location>
</feature>
<comment type="cofactor">
    <cofactor evidence="2">
        <name>Mn(2+)</name>
        <dbReference type="ChEBI" id="CHEBI:29035"/>
    </cofactor>
</comment>
<evidence type="ECO:0000256" key="3">
    <source>
        <dbReference type="ARBA" id="ARBA00002284"/>
    </source>
</evidence>
<keyword evidence="8 11" id="KW-0460">Magnesium</keyword>
<dbReference type="AlphaFoldDB" id="A0A2M9EXP9"/>
<evidence type="ECO:0000256" key="8">
    <source>
        <dbReference type="ARBA" id="ARBA00022842"/>
    </source>
</evidence>
<reference evidence="13 14" key="1">
    <citation type="submission" date="2017-10" db="EMBL/GenBank/DDBJ databases">
        <title>Draft genome of Chryseomicrobium casticus sp. nov.</title>
        <authorList>
            <person name="Chakraborty R."/>
            <person name="Saha T."/>
        </authorList>
    </citation>
    <scope>NUCLEOTIDE SEQUENCE [LARGE SCALE GENOMIC DNA]</scope>
    <source>
        <strain evidence="13 14">ET03</strain>
    </source>
</reference>
<evidence type="ECO:0000256" key="9">
    <source>
        <dbReference type="ARBA" id="ARBA00023211"/>
    </source>
</evidence>
<evidence type="ECO:0000256" key="11">
    <source>
        <dbReference type="HAMAP-Rule" id="MF_00180"/>
    </source>
</evidence>
<evidence type="ECO:0000256" key="2">
    <source>
        <dbReference type="ARBA" id="ARBA00001936"/>
    </source>
</evidence>
<comment type="catalytic activity">
    <reaction evidence="1 11 12">
        <text>D-ribulose 5-phosphate = (2S)-2-hydroxy-3-oxobutyl phosphate + formate + H(+)</text>
        <dbReference type="Rhea" id="RHEA:18457"/>
        <dbReference type="ChEBI" id="CHEBI:15378"/>
        <dbReference type="ChEBI" id="CHEBI:15740"/>
        <dbReference type="ChEBI" id="CHEBI:58121"/>
        <dbReference type="ChEBI" id="CHEBI:58830"/>
        <dbReference type="EC" id="4.1.99.12"/>
    </reaction>
</comment>
<dbReference type="InterPro" id="IPR000422">
    <property type="entry name" value="DHBP_synthase_RibB"/>
</dbReference>
<comment type="pathway">
    <text evidence="4 11 12">Cofactor biosynthesis; riboflavin biosynthesis; 2-hydroxy-3-oxobutyl phosphate from D-ribulose 5-phosphate: step 1/1.</text>
</comment>
<dbReference type="NCBIfam" id="TIGR00506">
    <property type="entry name" value="ribB"/>
    <property type="match status" value="1"/>
</dbReference>
<dbReference type="FunFam" id="3.90.870.10:FF:000001">
    <property type="entry name" value="Riboflavin biosynthesis protein RibBA"/>
    <property type="match status" value="1"/>
</dbReference>
<feature type="site" description="Essential for catalytic activity" evidence="11">
    <location>
        <position position="161"/>
    </location>
</feature>
<proteinExistence type="inferred from homology"/>
<evidence type="ECO:0000256" key="4">
    <source>
        <dbReference type="ARBA" id="ARBA00004904"/>
    </source>
</evidence>
<evidence type="ECO:0000256" key="12">
    <source>
        <dbReference type="RuleBase" id="RU003843"/>
    </source>
</evidence>
<evidence type="ECO:0000256" key="7">
    <source>
        <dbReference type="ARBA" id="ARBA00022723"/>
    </source>
</evidence>
<dbReference type="PANTHER" id="PTHR21327">
    <property type="entry name" value="GTP CYCLOHYDROLASE II-RELATED"/>
    <property type="match status" value="1"/>
</dbReference>
<accession>A0A2M9EXP9</accession>
<dbReference type="EMBL" id="PCGR01000004">
    <property type="protein sequence ID" value="PJK15992.1"/>
    <property type="molecule type" value="Genomic_DNA"/>
</dbReference>
<comment type="similarity">
    <text evidence="5">In the N-terminal section; belongs to the DHBP synthase family.</text>
</comment>
<evidence type="ECO:0000256" key="6">
    <source>
        <dbReference type="ARBA" id="ARBA00022619"/>
    </source>
</evidence>
<dbReference type="GO" id="GO:0030145">
    <property type="term" value="F:manganese ion binding"/>
    <property type="evidence" value="ECO:0007669"/>
    <property type="project" value="UniProtKB-UniRule"/>
</dbReference>
<protein>
    <recommendedName>
        <fullName evidence="11 12">3,4-dihydroxy-2-butanone 4-phosphate synthase</fullName>
        <shortName evidence="11 12">DHBP synthase</shortName>
        <ecNumber evidence="11 12">4.1.99.12</ecNumber>
    </recommendedName>
</protein>
<evidence type="ECO:0000313" key="13">
    <source>
        <dbReference type="EMBL" id="PJK15992.1"/>
    </source>
</evidence>
<dbReference type="PANTHER" id="PTHR21327:SF18">
    <property type="entry name" value="3,4-DIHYDROXY-2-BUTANONE 4-PHOSPHATE SYNTHASE"/>
    <property type="match status" value="1"/>
</dbReference>
<evidence type="ECO:0000256" key="10">
    <source>
        <dbReference type="ARBA" id="ARBA00023239"/>
    </source>
</evidence>
<name>A0A2M9EXP9_9BACL</name>
<feature type="binding site" evidence="11">
    <location>
        <begin position="25"/>
        <end position="26"/>
    </location>
    <ligand>
        <name>D-ribulose 5-phosphate</name>
        <dbReference type="ChEBI" id="CHEBI:58121"/>
    </ligand>
</feature>
<gene>
    <name evidence="11 13" type="primary">ribB</name>
    <name evidence="13" type="ORF">CQS04_12220</name>
</gene>
<dbReference type="InterPro" id="IPR017945">
    <property type="entry name" value="DHBP_synth_RibB-like_a/b_dom"/>
</dbReference>
<keyword evidence="7 11" id="KW-0479">Metal-binding</keyword>
<dbReference type="SUPFAM" id="SSF55821">
    <property type="entry name" value="YrdC/RibB"/>
    <property type="match status" value="1"/>
</dbReference>
<dbReference type="GO" id="GO:0005829">
    <property type="term" value="C:cytosol"/>
    <property type="evidence" value="ECO:0007669"/>
    <property type="project" value="TreeGrafter"/>
</dbReference>
<organism evidence="13 14">
    <name type="scientific">Chryseomicrobium excrementi</name>
    <dbReference type="NCBI Taxonomy" id="2041346"/>
    <lineage>
        <taxon>Bacteria</taxon>
        <taxon>Bacillati</taxon>
        <taxon>Bacillota</taxon>
        <taxon>Bacilli</taxon>
        <taxon>Bacillales</taxon>
        <taxon>Caryophanaceae</taxon>
        <taxon>Chryseomicrobium</taxon>
    </lineage>
</organism>
<dbReference type="Pfam" id="PF00926">
    <property type="entry name" value="DHBP_synthase"/>
    <property type="match status" value="1"/>
</dbReference>
<comment type="similarity">
    <text evidence="11 12">Belongs to the DHBP synthase family.</text>
</comment>
<comment type="cofactor">
    <cofactor evidence="11 12">
        <name>Mg(2+)</name>
        <dbReference type="ChEBI" id="CHEBI:18420"/>
    </cofactor>
    <cofactor evidence="11 12">
        <name>Mn(2+)</name>
        <dbReference type="ChEBI" id="CHEBI:29035"/>
    </cofactor>
    <text evidence="11 12">Binds 2 divalent metal cations per subunit. Magnesium or manganese.</text>
</comment>
<comment type="subunit">
    <text evidence="11 12">Homodimer.</text>
</comment>
<evidence type="ECO:0000256" key="1">
    <source>
        <dbReference type="ARBA" id="ARBA00000141"/>
    </source>
</evidence>
<evidence type="ECO:0000313" key="14">
    <source>
        <dbReference type="Proteomes" id="UP000228680"/>
    </source>
</evidence>
<dbReference type="GO" id="GO:0003935">
    <property type="term" value="F:GTP cyclohydrolase II activity"/>
    <property type="evidence" value="ECO:0007669"/>
    <property type="project" value="TreeGrafter"/>
</dbReference>
<comment type="caution">
    <text evidence="13">The sequence shown here is derived from an EMBL/GenBank/DDBJ whole genome shotgun (WGS) entry which is preliminary data.</text>
</comment>
<sequence>MHTIEQALEQLKLGRLIIVVDDEDRENEGDFLALAEFATPELVNFMITEGRGLVCAPVAEELAARLELVPMIADNKDPYGTAFTVSIDSAKATTGISAQERAETLKLLTASAATTHDFVRPGHIFPLIAKSGGVKVRPGHTEAAVDLARLCGAAPVGIICEIMNPDGTMARLPQLEQIAEKHDLVMITIEELLHYRLKTETI</sequence>
<dbReference type="UniPathway" id="UPA00275">
    <property type="reaction ID" value="UER00399"/>
</dbReference>
<comment type="function">
    <text evidence="3 11 12">Catalyzes the conversion of D-ribulose 5-phosphate to formate and 3,4-dihydroxy-2-butanone 4-phosphate.</text>
</comment>
<dbReference type="Proteomes" id="UP000228680">
    <property type="component" value="Unassembled WGS sequence"/>
</dbReference>
<feature type="binding site" evidence="11">
    <location>
        <position position="26"/>
    </location>
    <ligand>
        <name>Mg(2+)</name>
        <dbReference type="ChEBI" id="CHEBI:18420"/>
        <label>1</label>
    </ligand>
</feature>
<dbReference type="OrthoDB" id="9793111at2"/>
<dbReference type="Gene3D" id="3.90.870.10">
    <property type="entry name" value="DHBP synthase"/>
    <property type="match status" value="1"/>
</dbReference>
<evidence type="ECO:0000256" key="5">
    <source>
        <dbReference type="ARBA" id="ARBA00005520"/>
    </source>
</evidence>